<dbReference type="EC" id="1.14.19.50" evidence="9"/>
<keyword evidence="7" id="KW-0408">Iron</keyword>
<dbReference type="Gramene" id="ONK81571">
    <property type="protein sequence ID" value="ONK81571"/>
    <property type="gene ID" value="A4U43_C01F30670"/>
</dbReference>
<comment type="subcellular location">
    <subcellularLocation>
        <location evidence="1">Membrane</location>
        <topology evidence="1">Single-pass membrane protein</topology>
    </subcellularLocation>
</comment>
<keyword evidence="4" id="KW-0479">Metal-binding</keyword>
<keyword evidence="6" id="KW-0560">Oxidoreductase</keyword>
<dbReference type="Proteomes" id="UP000243459">
    <property type="component" value="Chromosome 1"/>
</dbReference>
<dbReference type="Pfam" id="PF00067">
    <property type="entry name" value="p450"/>
    <property type="match status" value="1"/>
</dbReference>
<dbReference type="Gene3D" id="1.10.630.10">
    <property type="entry name" value="Cytochrome P450"/>
    <property type="match status" value="1"/>
</dbReference>
<keyword evidence="3" id="KW-0812">Transmembrane</keyword>
<comment type="catalytic activity">
    <reaction evidence="11">
        <text>4'-O-methylnorbelladine + reduced [NADPH--hemoprotein reductase] + O2 = (10bR,4aS)-noroxomaritidine + oxidized [NADPH--hemoprotein reductase] + 2 H2O + H(+)</text>
        <dbReference type="Rhea" id="RHEA:51260"/>
        <dbReference type="Rhea" id="RHEA-COMP:11964"/>
        <dbReference type="Rhea" id="RHEA-COMP:11965"/>
        <dbReference type="ChEBI" id="CHEBI:15377"/>
        <dbReference type="ChEBI" id="CHEBI:15378"/>
        <dbReference type="ChEBI" id="CHEBI:15379"/>
        <dbReference type="ChEBI" id="CHEBI:57618"/>
        <dbReference type="ChEBI" id="CHEBI:58210"/>
        <dbReference type="ChEBI" id="CHEBI:133993"/>
        <dbReference type="ChEBI" id="CHEBI:133995"/>
        <dbReference type="EC" id="1.14.19.50"/>
    </reaction>
</comment>
<comment type="similarity">
    <text evidence="2">Belongs to the cytochrome P450 family.</text>
</comment>
<evidence type="ECO:0000256" key="5">
    <source>
        <dbReference type="ARBA" id="ARBA00022989"/>
    </source>
</evidence>
<dbReference type="EMBL" id="CM007381">
    <property type="protein sequence ID" value="ONK81571.1"/>
    <property type="molecule type" value="Genomic_DNA"/>
</dbReference>
<proteinExistence type="inferred from homology"/>
<evidence type="ECO:0000256" key="2">
    <source>
        <dbReference type="ARBA" id="ARBA00010617"/>
    </source>
</evidence>
<dbReference type="OMA" id="RTIVACW"/>
<reference evidence="13" key="1">
    <citation type="journal article" date="2017" name="Nat. Commun.">
        <title>The asparagus genome sheds light on the origin and evolution of a young Y chromosome.</title>
        <authorList>
            <person name="Harkess A."/>
            <person name="Zhou J."/>
            <person name="Xu C."/>
            <person name="Bowers J.E."/>
            <person name="Van der Hulst R."/>
            <person name="Ayyampalayam S."/>
            <person name="Mercati F."/>
            <person name="Riccardi P."/>
            <person name="McKain M.R."/>
            <person name="Kakrana A."/>
            <person name="Tang H."/>
            <person name="Ray J."/>
            <person name="Groenendijk J."/>
            <person name="Arikit S."/>
            <person name="Mathioni S.M."/>
            <person name="Nakano M."/>
            <person name="Shan H."/>
            <person name="Telgmann-Rauber A."/>
            <person name="Kanno A."/>
            <person name="Yue Z."/>
            <person name="Chen H."/>
            <person name="Li W."/>
            <person name="Chen Y."/>
            <person name="Xu X."/>
            <person name="Zhang Y."/>
            <person name="Luo S."/>
            <person name="Chen H."/>
            <person name="Gao J."/>
            <person name="Mao Z."/>
            <person name="Pires J.C."/>
            <person name="Luo M."/>
            <person name="Kudrna D."/>
            <person name="Wing R.A."/>
            <person name="Meyers B.C."/>
            <person name="Yi K."/>
            <person name="Kong H."/>
            <person name="Lavrijsen P."/>
            <person name="Sunseri F."/>
            <person name="Falavigna A."/>
            <person name="Ye Y."/>
            <person name="Leebens-Mack J.H."/>
            <person name="Chen G."/>
        </authorList>
    </citation>
    <scope>NUCLEOTIDE SEQUENCE [LARGE SCALE GENOMIC DNA]</scope>
    <source>
        <strain evidence="13">cv. DH0086</strain>
    </source>
</reference>
<dbReference type="GO" id="GO:0005506">
    <property type="term" value="F:iron ion binding"/>
    <property type="evidence" value="ECO:0007669"/>
    <property type="project" value="InterPro"/>
</dbReference>
<dbReference type="GO" id="GO:0004497">
    <property type="term" value="F:monooxygenase activity"/>
    <property type="evidence" value="ECO:0007669"/>
    <property type="project" value="InterPro"/>
</dbReference>
<dbReference type="GO" id="GO:0016020">
    <property type="term" value="C:membrane"/>
    <property type="evidence" value="ECO:0007669"/>
    <property type="project" value="UniProtKB-SubCell"/>
</dbReference>
<evidence type="ECO:0000256" key="4">
    <source>
        <dbReference type="ARBA" id="ARBA00022723"/>
    </source>
</evidence>
<keyword evidence="8" id="KW-0472">Membrane</keyword>
<evidence type="ECO:0000313" key="13">
    <source>
        <dbReference type="Proteomes" id="UP000243459"/>
    </source>
</evidence>
<dbReference type="SUPFAM" id="SSF48264">
    <property type="entry name" value="Cytochrome P450"/>
    <property type="match status" value="1"/>
</dbReference>
<evidence type="ECO:0000256" key="9">
    <source>
        <dbReference type="ARBA" id="ARBA00039071"/>
    </source>
</evidence>
<evidence type="ECO:0000256" key="6">
    <source>
        <dbReference type="ARBA" id="ARBA00023002"/>
    </source>
</evidence>
<evidence type="ECO:0000313" key="12">
    <source>
        <dbReference type="EMBL" id="ONK81571.1"/>
    </source>
</evidence>
<keyword evidence="5" id="KW-1133">Transmembrane helix</keyword>
<evidence type="ECO:0000256" key="7">
    <source>
        <dbReference type="ARBA" id="ARBA00023004"/>
    </source>
</evidence>
<sequence>MLPTIITNNNRLLDHLTSVLREFNDTLMFKGPWFCGMDYLLTCSPDNANHMFNHHFSNYPKGKLFNEVFELLGDGIFNVDGDKWMDQRRMAQIHMKTSSFRSSIEECTRDKVSKVLLPLLNKMAGSGKVVDVNEVLTRFTFDTTCKLVMGVDPGCLASEFPGIPFAKAVDEIEQALVVRYIVPTFWWKLQRRFRLGREKKVAEDEEVIESFIAQCIREKRASVKDNNQQVCGDLMTPYMDHDDKFLRDTLLNFLVAGKDTIGAALVWLFWLLTNNPDVENKILEELRRGRPSSKVSDDEMIVFNSEEIEGLVICTQPCAKRLGFTLLWHSAKSKRRRMMSYRVDIKFAQDQRLSSPCIRWGEWRQYGERTAWSSSLRDGSRRRGH</sequence>
<evidence type="ECO:0000256" key="3">
    <source>
        <dbReference type="ARBA" id="ARBA00022692"/>
    </source>
</evidence>
<name>A0A5P1FX33_ASPOF</name>
<accession>A0A5P1FX33</accession>
<gene>
    <name evidence="12" type="ORF">A4U43_C01F30670</name>
</gene>
<evidence type="ECO:0000256" key="11">
    <source>
        <dbReference type="ARBA" id="ARBA00049170"/>
    </source>
</evidence>
<dbReference type="GO" id="GO:0020037">
    <property type="term" value="F:heme binding"/>
    <property type="evidence" value="ECO:0007669"/>
    <property type="project" value="InterPro"/>
</dbReference>
<dbReference type="AlphaFoldDB" id="A0A5P1FX33"/>
<comment type="catalytic activity">
    <reaction evidence="10">
        <text>4'-O-methylnorbelladine + reduced [NADPH--hemoprotein reductase] + O2 = (10bS,4aR)-noroxomaritidine + oxidized [NADPH--hemoprotein reductase] + 2 H2O + H(+)</text>
        <dbReference type="Rhea" id="RHEA:51264"/>
        <dbReference type="Rhea" id="RHEA-COMP:11964"/>
        <dbReference type="Rhea" id="RHEA-COMP:11965"/>
        <dbReference type="ChEBI" id="CHEBI:15377"/>
        <dbReference type="ChEBI" id="CHEBI:15378"/>
        <dbReference type="ChEBI" id="CHEBI:15379"/>
        <dbReference type="ChEBI" id="CHEBI:57618"/>
        <dbReference type="ChEBI" id="CHEBI:58210"/>
        <dbReference type="ChEBI" id="CHEBI:133993"/>
        <dbReference type="ChEBI" id="CHEBI:133996"/>
        <dbReference type="EC" id="1.14.19.50"/>
    </reaction>
</comment>
<dbReference type="GO" id="GO:0016705">
    <property type="term" value="F:oxidoreductase activity, acting on paired donors, with incorporation or reduction of molecular oxygen"/>
    <property type="evidence" value="ECO:0007669"/>
    <property type="project" value="InterPro"/>
</dbReference>
<keyword evidence="13" id="KW-1185">Reference proteome</keyword>
<evidence type="ECO:0000256" key="1">
    <source>
        <dbReference type="ARBA" id="ARBA00004167"/>
    </source>
</evidence>
<dbReference type="OrthoDB" id="1470350at2759"/>
<evidence type="ECO:0000256" key="8">
    <source>
        <dbReference type="ARBA" id="ARBA00023136"/>
    </source>
</evidence>
<dbReference type="InterPro" id="IPR001128">
    <property type="entry name" value="Cyt_P450"/>
</dbReference>
<protein>
    <recommendedName>
        <fullName evidence="9">noroxomaritidine synthase</fullName>
        <ecNumber evidence="9">1.14.19.50</ecNumber>
    </recommendedName>
</protein>
<evidence type="ECO:0000256" key="10">
    <source>
        <dbReference type="ARBA" id="ARBA00048529"/>
    </source>
</evidence>
<organism evidence="12 13">
    <name type="scientific">Asparagus officinalis</name>
    <name type="common">Garden asparagus</name>
    <dbReference type="NCBI Taxonomy" id="4686"/>
    <lineage>
        <taxon>Eukaryota</taxon>
        <taxon>Viridiplantae</taxon>
        <taxon>Streptophyta</taxon>
        <taxon>Embryophyta</taxon>
        <taxon>Tracheophyta</taxon>
        <taxon>Spermatophyta</taxon>
        <taxon>Magnoliopsida</taxon>
        <taxon>Liliopsida</taxon>
        <taxon>Asparagales</taxon>
        <taxon>Asparagaceae</taxon>
        <taxon>Asparagoideae</taxon>
        <taxon>Asparagus</taxon>
    </lineage>
</organism>
<dbReference type="InterPro" id="IPR036396">
    <property type="entry name" value="Cyt_P450_sf"/>
</dbReference>
<dbReference type="PANTHER" id="PTHR24296">
    <property type="entry name" value="CYTOCHROME P450"/>
    <property type="match status" value="1"/>
</dbReference>